<reference evidence="2 3" key="1">
    <citation type="submission" date="2021-06" db="EMBL/GenBank/DDBJ databases">
        <authorList>
            <person name="Palmer J.M."/>
        </authorList>
    </citation>
    <scope>NUCLEOTIDE SEQUENCE [LARGE SCALE GENOMIC DNA]</scope>
    <source>
        <strain evidence="2 3">XC_2019</strain>
        <tissue evidence="2">Muscle</tissue>
    </source>
</reference>
<name>A0ABV0S2U6_9TELE</name>
<dbReference type="EMBL" id="JAHRIN010067491">
    <property type="protein sequence ID" value="MEQ2214580.1"/>
    <property type="molecule type" value="Genomic_DNA"/>
</dbReference>
<feature type="non-terminal residue" evidence="2">
    <location>
        <position position="54"/>
    </location>
</feature>
<evidence type="ECO:0000313" key="2">
    <source>
        <dbReference type="EMBL" id="MEQ2214580.1"/>
    </source>
</evidence>
<evidence type="ECO:0000313" key="3">
    <source>
        <dbReference type="Proteomes" id="UP001434883"/>
    </source>
</evidence>
<evidence type="ECO:0000256" key="1">
    <source>
        <dbReference type="SAM" id="MobiDB-lite"/>
    </source>
</evidence>
<keyword evidence="3" id="KW-1185">Reference proteome</keyword>
<comment type="caution">
    <text evidence="2">The sequence shown here is derived from an EMBL/GenBank/DDBJ whole genome shotgun (WGS) entry which is preliminary data.</text>
</comment>
<dbReference type="Proteomes" id="UP001434883">
    <property type="component" value="Unassembled WGS sequence"/>
</dbReference>
<sequence>MKITGPQTVKTSGTRFGAWMTDPVASPKNNREDNMCKSLDMMANPLSQASKRRI</sequence>
<feature type="compositionally biased region" description="Polar residues" evidence="1">
    <location>
        <begin position="1"/>
        <end position="14"/>
    </location>
</feature>
<organism evidence="2 3">
    <name type="scientific">Xenoophorus captivus</name>
    <dbReference type="NCBI Taxonomy" id="1517983"/>
    <lineage>
        <taxon>Eukaryota</taxon>
        <taxon>Metazoa</taxon>
        <taxon>Chordata</taxon>
        <taxon>Craniata</taxon>
        <taxon>Vertebrata</taxon>
        <taxon>Euteleostomi</taxon>
        <taxon>Actinopterygii</taxon>
        <taxon>Neopterygii</taxon>
        <taxon>Teleostei</taxon>
        <taxon>Neoteleostei</taxon>
        <taxon>Acanthomorphata</taxon>
        <taxon>Ovalentaria</taxon>
        <taxon>Atherinomorphae</taxon>
        <taxon>Cyprinodontiformes</taxon>
        <taxon>Goodeidae</taxon>
        <taxon>Xenoophorus</taxon>
    </lineage>
</organism>
<feature type="region of interest" description="Disordered" evidence="1">
    <location>
        <begin position="1"/>
        <end position="35"/>
    </location>
</feature>
<accession>A0ABV0S2U6</accession>
<gene>
    <name evidence="2" type="ORF">XENOCAPTIV_013053</name>
</gene>
<proteinExistence type="predicted"/>
<protein>
    <submittedName>
        <fullName evidence="2">Uncharacterized protein</fullName>
    </submittedName>
</protein>